<evidence type="ECO:0000259" key="1">
    <source>
        <dbReference type="Pfam" id="PF03551"/>
    </source>
</evidence>
<evidence type="ECO:0000313" key="3">
    <source>
        <dbReference type="Proteomes" id="UP000028525"/>
    </source>
</evidence>
<organism evidence="2 3">
    <name type="scientific">Lacrimispora celerecrescens</name>
    <dbReference type="NCBI Taxonomy" id="29354"/>
    <lineage>
        <taxon>Bacteria</taxon>
        <taxon>Bacillati</taxon>
        <taxon>Bacillota</taxon>
        <taxon>Clostridia</taxon>
        <taxon>Lachnospirales</taxon>
        <taxon>Lachnospiraceae</taxon>
        <taxon>Lacrimispora</taxon>
    </lineage>
</organism>
<dbReference type="InterPro" id="IPR036390">
    <property type="entry name" value="WH_DNA-bd_sf"/>
</dbReference>
<keyword evidence="3" id="KW-1185">Reference proteome</keyword>
<dbReference type="EMBL" id="JPME01000010">
    <property type="protein sequence ID" value="KEZ90580.1"/>
    <property type="molecule type" value="Genomic_DNA"/>
</dbReference>
<sequence length="187" mass="21675">MKENTGKSKYVMLGMLARMPQTGYTIKKWIENEYSHFWQESFGQIYPTLKKLVAEGLAVTSNHTQNGNGRGQIVYTITDAGRKELSDWLKEEPEIEKIRYELLLKVSFGENTEPEVLLGHLDNFIRRNDKLVKEMNGYIELCGQFKEQDIDCSYSQLTALCGAYIYSAMRDWAVEAKRIIKEKEDDK</sequence>
<dbReference type="Pfam" id="PF03551">
    <property type="entry name" value="PadR"/>
    <property type="match status" value="1"/>
</dbReference>
<proteinExistence type="predicted"/>
<gene>
    <name evidence="2" type="ORF">IO98_07315</name>
</gene>
<feature type="domain" description="Transcription regulator PadR N-terminal" evidence="1">
    <location>
        <begin position="12"/>
        <end position="86"/>
    </location>
</feature>
<dbReference type="AlphaFoldDB" id="A0A084JNP6"/>
<dbReference type="STRING" id="29354.IO98_07315"/>
<protein>
    <submittedName>
        <fullName evidence="2">PadR family transcriptional regulator</fullName>
    </submittedName>
</protein>
<dbReference type="Proteomes" id="UP000028525">
    <property type="component" value="Unassembled WGS sequence"/>
</dbReference>
<dbReference type="PANTHER" id="PTHR43252:SF6">
    <property type="entry name" value="NEGATIVE TRANSCRIPTION REGULATOR PADR"/>
    <property type="match status" value="1"/>
</dbReference>
<reference evidence="2 3" key="1">
    <citation type="submission" date="2014-07" db="EMBL/GenBank/DDBJ databases">
        <title>Draft genome of Clostridium celerecrescens 152B isolated from sediments associated with methane hydrate from Krishna Godavari basin.</title>
        <authorList>
            <person name="Honkalas V.S."/>
            <person name="Dabir A.P."/>
            <person name="Arora P."/>
            <person name="Dhakephalkar P.K."/>
        </authorList>
    </citation>
    <scope>NUCLEOTIDE SEQUENCE [LARGE SCALE GENOMIC DNA]</scope>
    <source>
        <strain evidence="2 3">152B</strain>
    </source>
</reference>
<dbReference type="SUPFAM" id="SSF46785">
    <property type="entry name" value="Winged helix' DNA-binding domain"/>
    <property type="match status" value="1"/>
</dbReference>
<dbReference type="InterPro" id="IPR036388">
    <property type="entry name" value="WH-like_DNA-bd_sf"/>
</dbReference>
<dbReference type="Gene3D" id="1.10.10.10">
    <property type="entry name" value="Winged helix-like DNA-binding domain superfamily/Winged helix DNA-binding domain"/>
    <property type="match status" value="1"/>
</dbReference>
<dbReference type="RefSeq" id="WP_038279672.1">
    <property type="nucleotide sequence ID" value="NZ_JPME01000010.1"/>
</dbReference>
<accession>A0A084JNP6</accession>
<dbReference type="PANTHER" id="PTHR43252">
    <property type="entry name" value="TRANSCRIPTIONAL REGULATOR YQJI"/>
    <property type="match status" value="1"/>
</dbReference>
<comment type="caution">
    <text evidence="2">The sequence shown here is derived from an EMBL/GenBank/DDBJ whole genome shotgun (WGS) entry which is preliminary data.</text>
</comment>
<name>A0A084JNP6_9FIRM</name>
<evidence type="ECO:0000313" key="2">
    <source>
        <dbReference type="EMBL" id="KEZ90580.1"/>
    </source>
</evidence>
<dbReference type="OrthoDB" id="9783723at2"/>
<dbReference type="InterPro" id="IPR005149">
    <property type="entry name" value="Tscrpt_reg_PadR_N"/>
</dbReference>